<reference evidence="1" key="1">
    <citation type="submission" date="2022-06" db="EMBL/GenBank/DDBJ databases">
        <title>New cyanobacteria of genus Symplocastrum in benthos of Lake Baikal.</title>
        <authorList>
            <person name="Sorokovikova E."/>
            <person name="Tikhonova I."/>
            <person name="Krasnopeev A."/>
            <person name="Evseev P."/>
            <person name="Gladkikh A."/>
            <person name="Belykh O."/>
        </authorList>
    </citation>
    <scope>NUCLEOTIDE SEQUENCE</scope>
    <source>
        <strain evidence="1">BBK-W-15</strain>
    </source>
</reference>
<proteinExistence type="predicted"/>
<evidence type="ECO:0000313" key="2">
    <source>
        <dbReference type="Proteomes" id="UP001204953"/>
    </source>
</evidence>
<gene>
    <name evidence="1" type="ORF">NJ959_19625</name>
</gene>
<protein>
    <submittedName>
        <fullName evidence="1">Uncharacterized protein</fullName>
    </submittedName>
</protein>
<dbReference type="RefSeq" id="WP_254013399.1">
    <property type="nucleotide sequence ID" value="NZ_JAMZMM010000225.1"/>
</dbReference>
<accession>A0AAE3GVH4</accession>
<dbReference type="EMBL" id="JAMZMM010000225">
    <property type="protein sequence ID" value="MCP2730643.1"/>
    <property type="molecule type" value="Genomic_DNA"/>
</dbReference>
<dbReference type="Proteomes" id="UP001204953">
    <property type="component" value="Unassembled WGS sequence"/>
</dbReference>
<name>A0AAE3GVH4_9CYAN</name>
<sequence length="82" mass="9617">MIYLQFLHDNSVLPLVELIPEVRGSYIQFLSDGIVEGTKTLLEHLEQPNRADLIDNDKYRLRKALAILTLVKNEVYQYVCYY</sequence>
<dbReference type="AlphaFoldDB" id="A0AAE3GVH4"/>
<comment type="caution">
    <text evidence="1">The sequence shown here is derived from an EMBL/GenBank/DDBJ whole genome shotgun (WGS) entry which is preliminary data.</text>
</comment>
<evidence type="ECO:0000313" key="1">
    <source>
        <dbReference type="EMBL" id="MCP2730643.1"/>
    </source>
</evidence>
<organism evidence="1 2">
    <name type="scientific">Limnofasciculus baicalensis BBK-W-15</name>
    <dbReference type="NCBI Taxonomy" id="2699891"/>
    <lineage>
        <taxon>Bacteria</taxon>
        <taxon>Bacillati</taxon>
        <taxon>Cyanobacteriota</taxon>
        <taxon>Cyanophyceae</taxon>
        <taxon>Coleofasciculales</taxon>
        <taxon>Coleofasciculaceae</taxon>
        <taxon>Limnofasciculus</taxon>
        <taxon>Limnofasciculus baicalensis</taxon>
    </lineage>
</organism>
<keyword evidence="2" id="KW-1185">Reference proteome</keyword>